<name>A0A3Q9HQL2_9FIRM</name>
<dbReference type="GO" id="GO:0051539">
    <property type="term" value="F:4 iron, 4 sulfur cluster binding"/>
    <property type="evidence" value="ECO:0007669"/>
    <property type="project" value="TreeGrafter"/>
</dbReference>
<dbReference type="Proteomes" id="UP000267250">
    <property type="component" value="Chromosome"/>
</dbReference>
<evidence type="ECO:0000313" key="3">
    <source>
        <dbReference type="EMBL" id="AZR73301.1"/>
    </source>
</evidence>
<dbReference type="Gene3D" id="3.40.50.300">
    <property type="entry name" value="P-loop containing nucleotide triphosphate hydrolases"/>
    <property type="match status" value="1"/>
</dbReference>
<proteinExistence type="predicted"/>
<dbReference type="OrthoDB" id="9809679at2"/>
<dbReference type="PANTHER" id="PTHR42961">
    <property type="entry name" value="IRON-SULFUR PROTEIN NUBPL"/>
    <property type="match status" value="1"/>
</dbReference>
<evidence type="ECO:0000256" key="1">
    <source>
        <dbReference type="ARBA" id="ARBA00022741"/>
    </source>
</evidence>
<dbReference type="SUPFAM" id="SSF52540">
    <property type="entry name" value="P-loop containing nucleoside triphosphate hydrolases"/>
    <property type="match status" value="1"/>
</dbReference>
<dbReference type="InterPro" id="IPR027417">
    <property type="entry name" value="P-loop_NTPase"/>
</dbReference>
<keyword evidence="4" id="KW-1185">Reference proteome</keyword>
<dbReference type="EMBL" id="CP016379">
    <property type="protein sequence ID" value="AZR73301.1"/>
    <property type="molecule type" value="Genomic_DNA"/>
</dbReference>
<evidence type="ECO:0000256" key="2">
    <source>
        <dbReference type="ARBA" id="ARBA00022840"/>
    </source>
</evidence>
<dbReference type="AlphaFoldDB" id="A0A3Q9HQL2"/>
<keyword evidence="2" id="KW-0067">ATP-binding</keyword>
<dbReference type="InterPro" id="IPR033756">
    <property type="entry name" value="YlxH/NBP35"/>
</dbReference>
<dbReference type="InterPro" id="IPR044304">
    <property type="entry name" value="NUBPL-like"/>
</dbReference>
<accession>A0A3Q9HQL2</accession>
<dbReference type="GO" id="GO:0016226">
    <property type="term" value="P:iron-sulfur cluster assembly"/>
    <property type="evidence" value="ECO:0007669"/>
    <property type="project" value="InterPro"/>
</dbReference>
<gene>
    <name evidence="3" type="ORF">BBF96_07830</name>
</gene>
<dbReference type="KEGG" id="aft:BBF96_07830"/>
<sequence>MSLNLLLEHEDDPVIWRGPLMRQAVRQFWSEVIWNKLDYFILDLPPGTGDVPLTVMQSIPINGLILVSTPQDLVYMEVKKSLKMANILQIPVLGSIENMSYLICPECRKKLIYLARVVGNRLPEKLTFLF</sequence>
<dbReference type="PANTHER" id="PTHR42961:SF2">
    <property type="entry name" value="IRON-SULFUR PROTEIN NUBPL"/>
    <property type="match status" value="1"/>
</dbReference>
<protein>
    <submittedName>
        <fullName evidence="3">Uncharacterized protein</fullName>
    </submittedName>
</protein>
<dbReference type="RefSeq" id="WP_127016632.1">
    <property type="nucleotide sequence ID" value="NZ_CP016379.1"/>
</dbReference>
<organism evidence="3 4">
    <name type="scientific">Anoxybacter fermentans</name>
    <dbReference type="NCBI Taxonomy" id="1323375"/>
    <lineage>
        <taxon>Bacteria</taxon>
        <taxon>Bacillati</taxon>
        <taxon>Bacillota</taxon>
        <taxon>Clostridia</taxon>
        <taxon>Halanaerobiales</taxon>
        <taxon>Anoxybacter</taxon>
    </lineage>
</organism>
<dbReference type="Pfam" id="PF10609">
    <property type="entry name" value="ParA"/>
    <property type="match status" value="1"/>
</dbReference>
<evidence type="ECO:0000313" key="4">
    <source>
        <dbReference type="Proteomes" id="UP000267250"/>
    </source>
</evidence>
<keyword evidence="1" id="KW-0547">Nucleotide-binding</keyword>
<reference evidence="3 4" key="1">
    <citation type="submission" date="2016-07" db="EMBL/GenBank/DDBJ databases">
        <title>Genome and transcriptome analysis of iron-reducing fermentative bacteria Anoxybacter fermentans.</title>
        <authorList>
            <person name="Zeng X."/>
            <person name="Shao Z."/>
        </authorList>
    </citation>
    <scope>NUCLEOTIDE SEQUENCE [LARGE SCALE GENOMIC DNA]</scope>
    <source>
        <strain evidence="3 4">DY22613</strain>
    </source>
</reference>
<dbReference type="GO" id="GO:0005524">
    <property type="term" value="F:ATP binding"/>
    <property type="evidence" value="ECO:0007669"/>
    <property type="project" value="UniProtKB-KW"/>
</dbReference>